<dbReference type="Pfam" id="PF08439">
    <property type="entry name" value="Peptidase_M3_N"/>
    <property type="match status" value="1"/>
</dbReference>
<dbReference type="NCBIfam" id="TIGR00181">
    <property type="entry name" value="pepF"/>
    <property type="match status" value="1"/>
</dbReference>
<keyword evidence="10" id="KW-1185">Reference proteome</keyword>
<feature type="domain" description="Oligopeptidase F N-terminal" evidence="8">
    <location>
        <begin position="108"/>
        <end position="173"/>
    </location>
</feature>
<accession>A0A5B9Y5H5</accession>
<evidence type="ECO:0000256" key="4">
    <source>
        <dbReference type="ARBA" id="ARBA00022833"/>
    </source>
</evidence>
<comment type="cofactor">
    <cofactor evidence="6">
        <name>Zn(2+)</name>
        <dbReference type="ChEBI" id="CHEBI:29105"/>
    </cofactor>
    <text evidence="6">Binds 1 zinc ion.</text>
</comment>
<keyword evidence="3 6" id="KW-0378">Hydrolase</keyword>
<dbReference type="InterPro" id="IPR013647">
    <property type="entry name" value="OligopepF_N_dom"/>
</dbReference>
<evidence type="ECO:0000256" key="1">
    <source>
        <dbReference type="ARBA" id="ARBA00022670"/>
    </source>
</evidence>
<dbReference type="InterPro" id="IPR001567">
    <property type="entry name" value="Pept_M3A_M3B_dom"/>
</dbReference>
<evidence type="ECO:0000259" key="7">
    <source>
        <dbReference type="Pfam" id="PF01432"/>
    </source>
</evidence>
<dbReference type="SUPFAM" id="SSF55486">
    <property type="entry name" value="Metalloproteases ('zincins'), catalytic domain"/>
    <property type="match status" value="1"/>
</dbReference>
<keyword evidence="1 6" id="KW-0645">Protease</keyword>
<dbReference type="GO" id="GO:0046872">
    <property type="term" value="F:metal ion binding"/>
    <property type="evidence" value="ECO:0007669"/>
    <property type="project" value="UniProtKB-UniRule"/>
</dbReference>
<evidence type="ECO:0000256" key="5">
    <source>
        <dbReference type="ARBA" id="ARBA00023049"/>
    </source>
</evidence>
<dbReference type="KEGG" id="schi:SCHIN_v1c11510"/>
<evidence type="ECO:0000313" key="10">
    <source>
        <dbReference type="Proteomes" id="UP000323144"/>
    </source>
</evidence>
<evidence type="ECO:0000256" key="6">
    <source>
        <dbReference type="RuleBase" id="RU368091"/>
    </source>
</evidence>
<sequence>MKRTQAQNEYKWDFSHLYENTEQWKKDLEEFENIITKISDLKGKLGEEKNFQNYLDLDVEADFKMAKLNQYIHLYDINQTDSELQELDSLFTNVLQETGVKTSFVIPEVLKIGKEKIFSFINNKDYEQFKYRFESIFEKEKHILENHKEELLSKVDRSRVATAMLYDSLSYADKLESTVMVDGKEEVVDTTFFKNTLEDSRPLEDQNFRKEVWDKYFNNVTQRKYSFAKIYESIILKQVEDKKVRNYDSVLEQALFNDGVSVDIYKKLLEVGKKHIQPLKDYYLLIKKKNKLDNFYTTDRELKLVSEYNEKFDVETGIDTVKTALSELGPEYFKKLHIAFSDNRIDYFEDTNKVSGAYSSGGTGVEPIILMNWDDKLSSLSTLAHEVGHSVHTLFSEEEQKYPLSDYPIILAEVASTFNEHVLFDFLYSTTNDKNKKIYLLQQRIFDLISTFYRQIQFADFEYRAHKLVEDKEPLTSEILMELFREVENEYGYDVFDDKDREVYHWPYISHFFHSPFYVYKYAVDLVASFKLFDDFKSGDNLAIINFLKKGGSKKPLEILKECGVDFEKEDTYMPLINEIKRLNSELESLL</sequence>
<dbReference type="EMBL" id="CP043026">
    <property type="protein sequence ID" value="QEH62344.1"/>
    <property type="molecule type" value="Genomic_DNA"/>
</dbReference>
<organism evidence="9 10">
    <name type="scientific">Spiroplasma chinense</name>
    <dbReference type="NCBI Taxonomy" id="216932"/>
    <lineage>
        <taxon>Bacteria</taxon>
        <taxon>Bacillati</taxon>
        <taxon>Mycoplasmatota</taxon>
        <taxon>Mollicutes</taxon>
        <taxon>Entomoplasmatales</taxon>
        <taxon>Spiroplasmataceae</taxon>
        <taxon>Spiroplasma</taxon>
    </lineage>
</organism>
<comment type="similarity">
    <text evidence="6">Belongs to the peptidase M3B family.</text>
</comment>
<dbReference type="Pfam" id="PF01432">
    <property type="entry name" value="Peptidase_M3"/>
    <property type="match status" value="1"/>
</dbReference>
<protein>
    <recommendedName>
        <fullName evidence="6">Oligopeptidase F</fullName>
        <ecNumber evidence="6">3.4.24.-</ecNumber>
    </recommendedName>
</protein>
<dbReference type="EC" id="3.4.24.-" evidence="6"/>
<proteinExistence type="inferred from homology"/>
<dbReference type="InterPro" id="IPR045090">
    <property type="entry name" value="Pept_M3A_M3B"/>
</dbReference>
<dbReference type="RefSeq" id="WP_166508703.1">
    <property type="nucleotide sequence ID" value="NZ_CP043026.1"/>
</dbReference>
<evidence type="ECO:0000259" key="8">
    <source>
        <dbReference type="Pfam" id="PF08439"/>
    </source>
</evidence>
<dbReference type="Proteomes" id="UP000323144">
    <property type="component" value="Chromosome"/>
</dbReference>
<feature type="domain" description="Peptidase M3A/M3B catalytic" evidence="7">
    <location>
        <begin position="204"/>
        <end position="573"/>
    </location>
</feature>
<keyword evidence="5 6" id="KW-0482">Metalloprotease</keyword>
<dbReference type="Gene3D" id="1.10.1370.20">
    <property type="entry name" value="Oligoendopeptidase f, C-terminal domain"/>
    <property type="match status" value="1"/>
</dbReference>
<dbReference type="GO" id="GO:0004222">
    <property type="term" value="F:metalloendopeptidase activity"/>
    <property type="evidence" value="ECO:0007669"/>
    <property type="project" value="UniProtKB-UniRule"/>
</dbReference>
<reference evidence="9 10" key="1">
    <citation type="submission" date="2019-08" db="EMBL/GenBank/DDBJ databases">
        <title>Complete genome sequence of Spiroplasma chinense CCH (DSM 19755).</title>
        <authorList>
            <person name="Shen H.-Y."/>
            <person name="Lin Y.-C."/>
            <person name="Chou L."/>
            <person name="Kuo C.-H."/>
        </authorList>
    </citation>
    <scope>NUCLEOTIDE SEQUENCE [LARGE SCALE GENOMIC DNA]</scope>
    <source>
        <strain evidence="9 10">CCH</strain>
    </source>
</reference>
<dbReference type="PANTHER" id="PTHR11804">
    <property type="entry name" value="PROTEASE M3 THIMET OLIGOPEPTIDASE-RELATED"/>
    <property type="match status" value="1"/>
</dbReference>
<keyword evidence="4 6" id="KW-0862">Zinc</keyword>
<comment type="function">
    <text evidence="6">Has oligopeptidase activity and degrades a variety of small bioactive peptides.</text>
</comment>
<dbReference type="PANTHER" id="PTHR11804:SF84">
    <property type="entry name" value="SACCHAROLYSIN"/>
    <property type="match status" value="1"/>
</dbReference>
<dbReference type="InterPro" id="IPR004438">
    <property type="entry name" value="Peptidase_M3B"/>
</dbReference>
<dbReference type="InterPro" id="IPR042088">
    <property type="entry name" value="OligoPept_F_C"/>
</dbReference>
<dbReference type="CDD" id="cd09608">
    <property type="entry name" value="M3B_PepF"/>
    <property type="match status" value="1"/>
</dbReference>
<dbReference type="AlphaFoldDB" id="A0A5B9Y5H5"/>
<evidence type="ECO:0000256" key="2">
    <source>
        <dbReference type="ARBA" id="ARBA00022723"/>
    </source>
</evidence>
<evidence type="ECO:0000313" key="9">
    <source>
        <dbReference type="EMBL" id="QEH62344.1"/>
    </source>
</evidence>
<keyword evidence="2 6" id="KW-0479">Metal-binding</keyword>
<dbReference type="GO" id="GO:0006518">
    <property type="term" value="P:peptide metabolic process"/>
    <property type="evidence" value="ECO:0007669"/>
    <property type="project" value="TreeGrafter"/>
</dbReference>
<dbReference type="GO" id="GO:0006508">
    <property type="term" value="P:proteolysis"/>
    <property type="evidence" value="ECO:0007669"/>
    <property type="project" value="UniProtKB-KW"/>
</dbReference>
<dbReference type="Gene3D" id="1.20.140.70">
    <property type="entry name" value="Oligopeptidase f, N-terminal domain"/>
    <property type="match status" value="1"/>
</dbReference>
<evidence type="ECO:0000256" key="3">
    <source>
        <dbReference type="ARBA" id="ARBA00022801"/>
    </source>
</evidence>
<gene>
    <name evidence="9" type="primary">pepF</name>
    <name evidence="9" type="ORF">SCHIN_v1c11510</name>
</gene>
<name>A0A5B9Y5H5_9MOLU</name>